<keyword evidence="1" id="KW-0175">Coiled coil</keyword>
<dbReference type="NCBIfam" id="TIGR02675">
    <property type="entry name" value="tape_meas_nterm"/>
    <property type="match status" value="1"/>
</dbReference>
<evidence type="ECO:0000313" key="5">
    <source>
        <dbReference type="Proteomes" id="UP000734218"/>
    </source>
</evidence>
<name>A0ABX0XKX1_9SPHN</name>
<proteinExistence type="predicted"/>
<evidence type="ECO:0000313" key="4">
    <source>
        <dbReference type="EMBL" id="NJC33859.1"/>
    </source>
</evidence>
<dbReference type="InterPro" id="IPR013491">
    <property type="entry name" value="Tape_meas_N"/>
</dbReference>
<dbReference type="Proteomes" id="UP000734218">
    <property type="component" value="Unassembled WGS sequence"/>
</dbReference>
<feature type="domain" description="Tape measure protein N-terminal" evidence="3">
    <location>
        <begin position="112"/>
        <end position="303"/>
    </location>
</feature>
<dbReference type="InterPro" id="IPR006431">
    <property type="entry name" value="Phage_tape_meas_C"/>
</dbReference>
<keyword evidence="5" id="KW-1185">Reference proteome</keyword>
<organism evidence="4 5">
    <name type="scientific">Sphingomonas jejuensis</name>
    <dbReference type="NCBI Taxonomy" id="904715"/>
    <lineage>
        <taxon>Bacteria</taxon>
        <taxon>Pseudomonadati</taxon>
        <taxon>Pseudomonadota</taxon>
        <taxon>Alphaproteobacteria</taxon>
        <taxon>Sphingomonadales</taxon>
        <taxon>Sphingomonadaceae</taxon>
        <taxon>Sphingomonas</taxon>
    </lineage>
</organism>
<dbReference type="RefSeq" id="WP_167953788.1">
    <property type="nucleotide sequence ID" value="NZ_JAATJE010000001.1"/>
</dbReference>
<accession>A0ABX0XKX1</accession>
<dbReference type="Pfam" id="PF20155">
    <property type="entry name" value="TMP_3"/>
    <property type="match status" value="1"/>
</dbReference>
<feature type="domain" description="Bacteriophage tail tape measure C-terminal" evidence="2">
    <location>
        <begin position="1005"/>
        <end position="1068"/>
    </location>
</feature>
<evidence type="ECO:0000259" key="3">
    <source>
        <dbReference type="Pfam" id="PF20155"/>
    </source>
</evidence>
<reference evidence="4 5" key="1">
    <citation type="submission" date="2020-03" db="EMBL/GenBank/DDBJ databases">
        <title>Genomic Encyclopedia of Type Strains, Phase IV (KMG-IV): sequencing the most valuable type-strain genomes for metagenomic binning, comparative biology and taxonomic classification.</title>
        <authorList>
            <person name="Goeker M."/>
        </authorList>
    </citation>
    <scope>NUCLEOTIDE SEQUENCE [LARGE SCALE GENOMIC DNA]</scope>
    <source>
        <strain evidence="4 5">DSM 27651</strain>
    </source>
</reference>
<sequence>MAERTDVKALMLEVDARIELLRANLRAGDGVIDRFAKSADTKLARVDRRFAGLGRPATGMAAHVRQTNAAIQSIGTTTANVEAQVRRSAGGMRTALLASAGTLSAVFTADRAAAFADAYTRYTNQLKVAGLEGEALSRVQERLFQTAQRYGVELEGVGTLFGRLSQSRVELGASEADLLRFTNGVAAALKVQGGDPAAAQGALLQLSQAMGGAIVRAEEFNSINEGARPILQAVANGIERFGGSVTKLRGEVIEGKLSSQEFFQGFLNGSAQLEQQATRAQLTIGASFTVLNNALAKYVGEADAGAGATSQISAAIVALADNLDLIAPALALIGVGFASRFAVGPIMAAVAAASTLRTELTSQNLVLLAGKTAQAQRAQAAAAAAAAEVAAIEATIAARRQDATQLAANLTLIERQRAEALQAQAAVRANAAAGFGTVGVTRSVPDAARANQDLKAQITTKRALAIANAEIAASETALAAAQARAGVAARASTEATKAATLAARAGAVATKLLAGSLALVGGPVGLAVLAIGALVTAILTYQDTTRDAAADQRQLEENTRKLNETLAGLASTGRAAAGGVSAAGNAAATGANQMLSFAGAVGEAARQLQILAQRRRDEQKASLVESYGAAQVDEARAQARLDRINLRRSQTSTAGFRAAPIMLSPQERAEEASAIAARDQARANQAAAARGYSALRRRPLETELTAVDLNGGRDVDGELARTRRDLTIARQRGNRAQIADLQAQQFELTQFKKYRADGLSAEAALSQAQRDAADFRSASGERLAGRAAAGARRETAAAARQEAAAVRDAAGDARAYASAERQAGNDIAAARAELSNSAVERAAIEKARINAERINRNDEIETQGPGGLQRFTAAQVAALQSLNDQRADLETQAVDLAERRRIDREALEVLQAGLGNQQDLLRTQANLARTSDERRALELRILDIQYDEERARLRAVTVANGATDAEAQIAQARLAMLDQLKAGDRESIRRNTAGPLESYIDALPQNAAEAAEAVEAIAVDKLRSLNDEILDVLTGAKSIEDAFGDMARSIIADLARIAIQQAIIKPLAESLFGGMDGGSSGGGSIFGSLGSLLSGSSLPGRAGGGSVYPGQDVIVGERGPERVRFRQSARVIPHSGLRTPGVSRAEAQRAQAPTPIVRIEPSPMFDVVVDGRARAIAEPLAVQAAQQGAQAGFEAAIGTITRQGL</sequence>
<evidence type="ECO:0000256" key="1">
    <source>
        <dbReference type="SAM" id="Coils"/>
    </source>
</evidence>
<feature type="coiled-coil region" evidence="1">
    <location>
        <begin position="879"/>
        <end position="940"/>
    </location>
</feature>
<gene>
    <name evidence="4" type="ORF">GGR88_001333</name>
</gene>
<comment type="caution">
    <text evidence="4">The sequence shown here is derived from an EMBL/GenBank/DDBJ whole genome shotgun (WGS) entry which is preliminary data.</text>
</comment>
<dbReference type="Pfam" id="PF09718">
    <property type="entry name" value="Tape_meas_lam_C"/>
    <property type="match status" value="1"/>
</dbReference>
<dbReference type="EMBL" id="JAATJE010000001">
    <property type="protein sequence ID" value="NJC33859.1"/>
    <property type="molecule type" value="Genomic_DNA"/>
</dbReference>
<protein>
    <submittedName>
        <fullName evidence="4">Tape measure domain-containing protein</fullName>
    </submittedName>
</protein>
<evidence type="ECO:0000259" key="2">
    <source>
        <dbReference type="Pfam" id="PF09718"/>
    </source>
</evidence>